<dbReference type="AlphaFoldDB" id="A0A0G2I292"/>
<dbReference type="VEuPathDB" id="FungiDB:EMCG_09544"/>
<evidence type="ECO:0000313" key="1">
    <source>
        <dbReference type="EMBL" id="KKZ64473.1"/>
    </source>
</evidence>
<accession>A0A0G2I292</accession>
<evidence type="ECO:0000313" key="2">
    <source>
        <dbReference type="Proteomes" id="UP000034164"/>
    </source>
</evidence>
<name>A0A0G2I292_9EURO</name>
<comment type="caution">
    <text evidence="1">The sequence shown here is derived from an EMBL/GenBank/DDBJ whole genome shotgun (WGS) entry which is preliminary data.</text>
</comment>
<dbReference type="OrthoDB" id="5290015at2759"/>
<dbReference type="Proteomes" id="UP000034164">
    <property type="component" value="Unassembled WGS sequence"/>
</dbReference>
<proteinExistence type="predicted"/>
<sequence length="144" mass="16035">MAVAGYEFDEHPGESGRYFELHGFGGTMEYYRDNQQDDGQSGVPYQLDADGGAWRIHPDVINRLCSHGEITLPFQRDGPVVDRTTMTSMGHNSVNPFEAPQLPAFMGQQGNVQLQFRFLKSYTVSVSDLKEIPNNPAKRLVAIG</sequence>
<organism evidence="1 2">
    <name type="scientific">[Emmonsia] crescens</name>
    <dbReference type="NCBI Taxonomy" id="73230"/>
    <lineage>
        <taxon>Eukaryota</taxon>
        <taxon>Fungi</taxon>
        <taxon>Dikarya</taxon>
        <taxon>Ascomycota</taxon>
        <taxon>Pezizomycotina</taxon>
        <taxon>Eurotiomycetes</taxon>
        <taxon>Eurotiomycetidae</taxon>
        <taxon>Onygenales</taxon>
        <taxon>Ajellomycetaceae</taxon>
        <taxon>Emergomyces</taxon>
    </lineage>
</organism>
<protein>
    <submittedName>
        <fullName evidence="1">Uncharacterized protein</fullName>
    </submittedName>
</protein>
<gene>
    <name evidence="1" type="ORF">EMCG_09544</name>
</gene>
<dbReference type="EMBL" id="LCZI01000785">
    <property type="protein sequence ID" value="KKZ64473.1"/>
    <property type="molecule type" value="Genomic_DNA"/>
</dbReference>
<reference evidence="2" key="1">
    <citation type="journal article" date="2015" name="PLoS Genet.">
        <title>The dynamic genome and transcriptome of the human fungal pathogen Blastomyces and close relative Emmonsia.</title>
        <authorList>
            <person name="Munoz J.F."/>
            <person name="Gauthier G.M."/>
            <person name="Desjardins C.A."/>
            <person name="Gallo J.E."/>
            <person name="Holder J."/>
            <person name="Sullivan T.D."/>
            <person name="Marty A.J."/>
            <person name="Carmen J.C."/>
            <person name="Chen Z."/>
            <person name="Ding L."/>
            <person name="Gujja S."/>
            <person name="Magrini V."/>
            <person name="Misas E."/>
            <person name="Mitreva M."/>
            <person name="Priest M."/>
            <person name="Saif S."/>
            <person name="Whiston E.A."/>
            <person name="Young S."/>
            <person name="Zeng Q."/>
            <person name="Goldman W.E."/>
            <person name="Mardis E.R."/>
            <person name="Taylor J.W."/>
            <person name="McEwen J.G."/>
            <person name="Clay O.K."/>
            <person name="Klein B.S."/>
            <person name="Cuomo C.A."/>
        </authorList>
    </citation>
    <scope>NUCLEOTIDE SEQUENCE [LARGE SCALE GENOMIC DNA]</scope>
    <source>
        <strain evidence="2">UAMH 3008</strain>
    </source>
</reference>